<evidence type="ECO:0008006" key="3">
    <source>
        <dbReference type="Google" id="ProtNLM"/>
    </source>
</evidence>
<evidence type="ECO:0000313" key="2">
    <source>
        <dbReference type="Proteomes" id="UP000317496"/>
    </source>
</evidence>
<keyword evidence="2" id="KW-1185">Reference proteome</keyword>
<dbReference type="KEGG" id="fer:FNB15_03185"/>
<dbReference type="Proteomes" id="UP000317496">
    <property type="component" value="Chromosome"/>
</dbReference>
<dbReference type="OrthoDB" id="570215at2"/>
<proteinExistence type="predicted"/>
<sequence length="709" mass="77790">MTGARLEFFDTDDDLTAKAAAQWPAGCEILLDGSDAEKAITLAGLLQARHYTVAVTPALAAHGAGSIGKARSPHASDHVIVVAASGTAVTHALWAYRELSDLKVFAPRSDHFWDRRFFFVICPPKTGGHMLMNFLGRIGFKPHLPISGMLSDGRIYYANGIDQHAEFSLDPYHAPDYRMQALASTVCLFLVRDPRDVAVSLAHFLHAPPQQFHDNKNLPPLYSSWHPYFSTMPDQYERLLRVIEGGDGWPDLKHFLAPFEPWSSQPNTVMLRYEDLVGEAGGGTTERQQMAVWQFQLACHFPGTTASLCQKLYDTGSATYRAGRIGSHLEEFQQAHIDAYRKLAPSPFTADGYGRKATLLKPFRLALPSYAFAMRLTNAVRTRLALDVAGDVVCDIDGDIAVICQMAGDSSKRIEVASPSPIQAAHNSLPKAVEQITTFLEENGFLLYSQTKTARQETIVLSAPTAAVQYARPTPISRNDEYNIIGYGNAYLAIAASLGDIDITALGTGYFRKLIGSRLIVQADSLNTLLSELRIDLPVAHPEREAPKQLEVPKVIESDTFGFNLVSYNEKILAVALRAGDIDLRDLGVRQKLTRDSLLFSFSSLSEAREILRLRHQVDRLTAVMNHLVAATTDTLPPHANAPKLLIENYKGFNLVALGQEVFAVSTAAGPTNLTDQAERTALQASKRLFTAPNLSAAFSAVDRATTKL</sequence>
<name>A0A516GXW9_9PROT</name>
<accession>A0A516GXW9</accession>
<organism evidence="1 2">
    <name type="scientific">Ferrovibrio terrae</name>
    <dbReference type="NCBI Taxonomy" id="2594003"/>
    <lineage>
        <taxon>Bacteria</taxon>
        <taxon>Pseudomonadati</taxon>
        <taxon>Pseudomonadota</taxon>
        <taxon>Alphaproteobacteria</taxon>
        <taxon>Rhodospirillales</taxon>
        <taxon>Rhodospirillaceae</taxon>
        <taxon>Ferrovibrio</taxon>
    </lineage>
</organism>
<evidence type="ECO:0000313" key="1">
    <source>
        <dbReference type="EMBL" id="QDO96342.1"/>
    </source>
</evidence>
<gene>
    <name evidence="1" type="ORF">FNB15_03185</name>
</gene>
<dbReference type="InterPro" id="IPR027417">
    <property type="entry name" value="P-loop_NTPase"/>
</dbReference>
<dbReference type="RefSeq" id="WP_144067323.1">
    <property type="nucleotide sequence ID" value="NZ_CP041636.1"/>
</dbReference>
<dbReference type="SUPFAM" id="SSF52540">
    <property type="entry name" value="P-loop containing nucleoside triphosphate hydrolases"/>
    <property type="match status" value="1"/>
</dbReference>
<protein>
    <recommendedName>
        <fullName evidence="3">Sulfotransferase domain-containing protein</fullName>
    </recommendedName>
</protein>
<dbReference type="EMBL" id="CP041636">
    <property type="protein sequence ID" value="QDO96342.1"/>
    <property type="molecule type" value="Genomic_DNA"/>
</dbReference>
<dbReference type="AlphaFoldDB" id="A0A516GXW9"/>
<reference evidence="1 2" key="1">
    <citation type="submission" date="2019-07" db="EMBL/GenBank/DDBJ databases">
        <title>Genome sequencing for Ferrovibrio sp. K5.</title>
        <authorList>
            <person name="Park S.-J."/>
        </authorList>
    </citation>
    <scope>NUCLEOTIDE SEQUENCE [LARGE SCALE GENOMIC DNA]</scope>
    <source>
        <strain evidence="1 2">K5</strain>
    </source>
</reference>
<dbReference type="Gene3D" id="3.40.50.300">
    <property type="entry name" value="P-loop containing nucleotide triphosphate hydrolases"/>
    <property type="match status" value="1"/>
</dbReference>